<dbReference type="Pfam" id="PF06984">
    <property type="entry name" value="MRP-L47"/>
    <property type="match status" value="1"/>
</dbReference>
<comment type="similarity">
    <text evidence="2">Belongs to the universal ribosomal protein uL29 family.</text>
</comment>
<keyword evidence="5" id="KW-0687">Ribonucleoprotein</keyword>
<keyword evidence="9" id="KW-1185">Reference proteome</keyword>
<evidence type="ECO:0000256" key="7">
    <source>
        <dbReference type="ARBA" id="ARBA00035399"/>
    </source>
</evidence>
<evidence type="ECO:0000313" key="8">
    <source>
        <dbReference type="EMBL" id="EMF10908.1"/>
    </source>
</evidence>
<keyword evidence="4" id="KW-0496">Mitochondrion</keyword>
<dbReference type="GeneID" id="27906228"/>
<evidence type="ECO:0000256" key="3">
    <source>
        <dbReference type="ARBA" id="ARBA00022980"/>
    </source>
</evidence>
<proteinExistence type="inferred from homology"/>
<name>N1QIA7_SPHMS</name>
<dbReference type="EMBL" id="KB456267">
    <property type="protein sequence ID" value="EMF10908.1"/>
    <property type="molecule type" value="Genomic_DNA"/>
</dbReference>
<dbReference type="HOGENOM" id="CLU_063281_1_0_1"/>
<evidence type="ECO:0000313" key="9">
    <source>
        <dbReference type="Proteomes" id="UP000016931"/>
    </source>
</evidence>
<dbReference type="InterPro" id="IPR010729">
    <property type="entry name" value="Ribosomal_uL29_mit"/>
</dbReference>
<dbReference type="PANTHER" id="PTHR21183">
    <property type="entry name" value="RIBOSOMAL PROTEIN L47, MITOCHONDRIAL-RELATED"/>
    <property type="match status" value="1"/>
</dbReference>
<reference evidence="8 9" key="1">
    <citation type="journal article" date="2012" name="PLoS Pathog.">
        <title>Diverse lifestyles and strategies of plant pathogenesis encoded in the genomes of eighteen Dothideomycetes fungi.</title>
        <authorList>
            <person name="Ohm R.A."/>
            <person name="Feau N."/>
            <person name="Henrissat B."/>
            <person name="Schoch C.L."/>
            <person name="Horwitz B.A."/>
            <person name="Barry K.W."/>
            <person name="Condon B.J."/>
            <person name="Copeland A.C."/>
            <person name="Dhillon B."/>
            <person name="Glaser F."/>
            <person name="Hesse C.N."/>
            <person name="Kosti I."/>
            <person name="LaButti K."/>
            <person name="Lindquist E.A."/>
            <person name="Lucas S."/>
            <person name="Salamov A.A."/>
            <person name="Bradshaw R.E."/>
            <person name="Ciuffetti L."/>
            <person name="Hamelin R.C."/>
            <person name="Kema G.H.J."/>
            <person name="Lawrence C."/>
            <person name="Scott J.A."/>
            <person name="Spatafora J.W."/>
            <person name="Turgeon B.G."/>
            <person name="de Wit P.J.G.M."/>
            <person name="Zhong S."/>
            <person name="Goodwin S.B."/>
            <person name="Grigoriev I.V."/>
        </authorList>
    </citation>
    <scope>NUCLEOTIDE SEQUENCE [LARGE SCALE GENOMIC DNA]</scope>
    <source>
        <strain evidence="8 9">SO2202</strain>
    </source>
</reference>
<dbReference type="AlphaFoldDB" id="N1QIA7"/>
<dbReference type="eggNOG" id="KOG3331">
    <property type="taxonomic scope" value="Eukaryota"/>
</dbReference>
<organism evidence="8 9">
    <name type="scientific">Sphaerulina musiva (strain SO2202)</name>
    <name type="common">Poplar stem canker fungus</name>
    <name type="synonym">Septoria musiva</name>
    <dbReference type="NCBI Taxonomy" id="692275"/>
    <lineage>
        <taxon>Eukaryota</taxon>
        <taxon>Fungi</taxon>
        <taxon>Dikarya</taxon>
        <taxon>Ascomycota</taxon>
        <taxon>Pezizomycotina</taxon>
        <taxon>Dothideomycetes</taxon>
        <taxon>Dothideomycetidae</taxon>
        <taxon>Mycosphaerellales</taxon>
        <taxon>Mycosphaerellaceae</taxon>
        <taxon>Sphaerulina</taxon>
    </lineage>
</organism>
<sequence>MHCTCKTLLSGVFNAPRSCAATIPPTFLAPAFAAAQTSSFSTTHTNSARKDGNKARGVSALRRTGLKKQRVSIKPFELPKPVDRERIAPVQVDDDHGLWEFFPHDQKSMANPEELGSHGRAWEIRELRHKDWECLHKLWWACIKERNRLLTYQIERERVGNMYGRYESDERTKTIRLTMGRIKFVLTERWYTWENARNEAMSDKEINLSADVDAGELAYMPKDQVS</sequence>
<dbReference type="OrthoDB" id="270763at2759"/>
<evidence type="ECO:0000256" key="1">
    <source>
        <dbReference type="ARBA" id="ARBA00004173"/>
    </source>
</evidence>
<dbReference type="InterPro" id="IPR038340">
    <property type="entry name" value="MRP-L47_sf"/>
</dbReference>
<dbReference type="Proteomes" id="UP000016931">
    <property type="component" value="Unassembled WGS sequence"/>
</dbReference>
<dbReference type="GO" id="GO:0005762">
    <property type="term" value="C:mitochondrial large ribosomal subunit"/>
    <property type="evidence" value="ECO:0007669"/>
    <property type="project" value="TreeGrafter"/>
</dbReference>
<protein>
    <recommendedName>
        <fullName evidence="6">Large ribosomal subunit protein uL29m</fullName>
    </recommendedName>
    <alternativeName>
        <fullName evidence="7">54S ribosomal protein L4, mitochondrial</fullName>
    </alternativeName>
</protein>
<comment type="subcellular location">
    <subcellularLocation>
        <location evidence="1">Mitochondrion</location>
    </subcellularLocation>
</comment>
<dbReference type="GO" id="GO:0003735">
    <property type="term" value="F:structural constituent of ribosome"/>
    <property type="evidence" value="ECO:0007669"/>
    <property type="project" value="InterPro"/>
</dbReference>
<keyword evidence="3" id="KW-0689">Ribosomal protein</keyword>
<dbReference type="Gene3D" id="6.10.330.20">
    <property type="match status" value="1"/>
</dbReference>
<gene>
    <name evidence="8" type="ORF">SEPMUDRAFT_48990</name>
</gene>
<accession>N1QIA7</accession>
<dbReference type="PANTHER" id="PTHR21183:SF18">
    <property type="entry name" value="LARGE RIBOSOMAL SUBUNIT PROTEIN UL29M"/>
    <property type="match status" value="1"/>
</dbReference>
<evidence type="ECO:0000256" key="6">
    <source>
        <dbReference type="ARBA" id="ARBA00035289"/>
    </source>
</evidence>
<dbReference type="RefSeq" id="XP_016759029.1">
    <property type="nucleotide sequence ID" value="XM_016909091.1"/>
</dbReference>
<evidence type="ECO:0000256" key="2">
    <source>
        <dbReference type="ARBA" id="ARBA00009254"/>
    </source>
</evidence>
<dbReference type="STRING" id="692275.N1QIA7"/>
<evidence type="ECO:0000256" key="4">
    <source>
        <dbReference type="ARBA" id="ARBA00023128"/>
    </source>
</evidence>
<dbReference type="GO" id="GO:0032543">
    <property type="term" value="P:mitochondrial translation"/>
    <property type="evidence" value="ECO:0007669"/>
    <property type="project" value="TreeGrafter"/>
</dbReference>
<dbReference type="OMA" id="YAHGRAW"/>
<evidence type="ECO:0000256" key="5">
    <source>
        <dbReference type="ARBA" id="ARBA00023274"/>
    </source>
</evidence>